<evidence type="ECO:0000256" key="3">
    <source>
        <dbReference type="ARBA" id="ARBA00022630"/>
    </source>
</evidence>
<keyword evidence="3" id="KW-0285">Flavoprotein</keyword>
<dbReference type="PROSITE" id="PS00624">
    <property type="entry name" value="GMC_OXRED_2"/>
    <property type="match status" value="1"/>
</dbReference>
<dbReference type="Pfam" id="PF05199">
    <property type="entry name" value="GMC_oxred_C"/>
    <property type="match status" value="1"/>
</dbReference>
<keyword evidence="4 7" id="KW-0274">FAD</keyword>
<dbReference type="SUPFAM" id="SSF54373">
    <property type="entry name" value="FAD-linked reductases, C-terminal domain"/>
    <property type="match status" value="1"/>
</dbReference>
<dbReference type="Proteomes" id="UP000193067">
    <property type="component" value="Unassembled WGS sequence"/>
</dbReference>
<keyword evidence="12" id="KW-1185">Reference proteome</keyword>
<keyword evidence="5" id="KW-0560">Oxidoreductase</keyword>
<evidence type="ECO:0000259" key="10">
    <source>
        <dbReference type="PROSITE" id="PS00624"/>
    </source>
</evidence>
<gene>
    <name evidence="11" type="ORF">PYCCODRAFT_1368367</name>
</gene>
<evidence type="ECO:0000256" key="1">
    <source>
        <dbReference type="ARBA" id="ARBA00001974"/>
    </source>
</evidence>
<feature type="active site" description="Proton donor" evidence="6">
    <location>
        <position position="579"/>
    </location>
</feature>
<reference evidence="11 12" key="1">
    <citation type="journal article" date="2015" name="Biotechnol. Biofuels">
        <title>Enhanced degradation of softwood versus hardwood by the white-rot fungus Pycnoporus coccineus.</title>
        <authorList>
            <person name="Couturier M."/>
            <person name="Navarro D."/>
            <person name="Chevret D."/>
            <person name="Henrissat B."/>
            <person name="Piumi F."/>
            <person name="Ruiz-Duenas F.J."/>
            <person name="Martinez A.T."/>
            <person name="Grigoriev I.V."/>
            <person name="Riley R."/>
            <person name="Lipzen A."/>
            <person name="Berrin J.G."/>
            <person name="Master E.R."/>
            <person name="Rosso M.N."/>
        </authorList>
    </citation>
    <scope>NUCLEOTIDE SEQUENCE [LARGE SCALE GENOMIC DNA]</scope>
    <source>
        <strain evidence="11 12">BRFM310</strain>
    </source>
</reference>
<dbReference type="PANTHER" id="PTHR11552">
    <property type="entry name" value="GLUCOSE-METHANOL-CHOLINE GMC OXIDOREDUCTASE"/>
    <property type="match status" value="1"/>
</dbReference>
<evidence type="ECO:0000256" key="7">
    <source>
        <dbReference type="PIRSR" id="PIRSR000137-2"/>
    </source>
</evidence>
<dbReference type="InterPro" id="IPR012132">
    <property type="entry name" value="GMC_OxRdtase"/>
</dbReference>
<dbReference type="InterPro" id="IPR000172">
    <property type="entry name" value="GMC_OxRdtase_N"/>
</dbReference>
<name>A0A1Y2IL44_TRAC3</name>
<evidence type="ECO:0000313" key="11">
    <source>
        <dbReference type="EMBL" id="OSD01865.1"/>
    </source>
</evidence>
<dbReference type="GO" id="GO:0050660">
    <property type="term" value="F:flavin adenine dinucleotide binding"/>
    <property type="evidence" value="ECO:0007669"/>
    <property type="project" value="InterPro"/>
</dbReference>
<feature type="region of interest" description="Disordered" evidence="8">
    <location>
        <begin position="651"/>
        <end position="678"/>
    </location>
</feature>
<dbReference type="Gene3D" id="3.30.560.10">
    <property type="entry name" value="Glucose Oxidase, domain 3"/>
    <property type="match status" value="1"/>
</dbReference>
<dbReference type="InterPro" id="IPR036188">
    <property type="entry name" value="FAD/NAD-bd_sf"/>
</dbReference>
<dbReference type="Gene3D" id="4.10.450.10">
    <property type="entry name" value="Glucose Oxidase, domain 2"/>
    <property type="match status" value="1"/>
</dbReference>
<dbReference type="PIRSF" id="PIRSF000137">
    <property type="entry name" value="Alcohol_oxidase"/>
    <property type="match status" value="1"/>
</dbReference>
<evidence type="ECO:0000256" key="8">
    <source>
        <dbReference type="SAM" id="MobiDB-lite"/>
    </source>
</evidence>
<dbReference type="STRING" id="1353009.A0A1Y2IL44"/>
<dbReference type="AlphaFoldDB" id="A0A1Y2IL44"/>
<dbReference type="SUPFAM" id="SSF51905">
    <property type="entry name" value="FAD/NAD(P)-binding domain"/>
    <property type="match status" value="1"/>
</dbReference>
<proteinExistence type="inferred from homology"/>
<dbReference type="OrthoDB" id="269227at2759"/>
<dbReference type="GO" id="GO:0016614">
    <property type="term" value="F:oxidoreductase activity, acting on CH-OH group of donors"/>
    <property type="evidence" value="ECO:0007669"/>
    <property type="project" value="InterPro"/>
</dbReference>
<feature type="binding site" evidence="7">
    <location>
        <position position="287"/>
    </location>
    <ligand>
        <name>FAD</name>
        <dbReference type="ChEBI" id="CHEBI:57692"/>
    </ligand>
</feature>
<evidence type="ECO:0000256" key="9">
    <source>
        <dbReference type="SAM" id="SignalP"/>
    </source>
</evidence>
<evidence type="ECO:0000313" key="12">
    <source>
        <dbReference type="Proteomes" id="UP000193067"/>
    </source>
</evidence>
<dbReference type="Pfam" id="PF00732">
    <property type="entry name" value="GMC_oxred_N"/>
    <property type="match status" value="1"/>
</dbReference>
<organism evidence="11 12">
    <name type="scientific">Trametes coccinea (strain BRFM310)</name>
    <name type="common">Pycnoporus coccineus</name>
    <dbReference type="NCBI Taxonomy" id="1353009"/>
    <lineage>
        <taxon>Eukaryota</taxon>
        <taxon>Fungi</taxon>
        <taxon>Dikarya</taxon>
        <taxon>Basidiomycota</taxon>
        <taxon>Agaricomycotina</taxon>
        <taxon>Agaricomycetes</taxon>
        <taxon>Polyporales</taxon>
        <taxon>Polyporaceae</taxon>
        <taxon>Trametes</taxon>
    </lineage>
</organism>
<comment type="cofactor">
    <cofactor evidence="1 7">
        <name>FAD</name>
        <dbReference type="ChEBI" id="CHEBI:57692"/>
    </cofactor>
</comment>
<accession>A0A1Y2IL44</accession>
<comment type="similarity">
    <text evidence="2">Belongs to the GMC oxidoreductase family.</text>
</comment>
<feature type="compositionally biased region" description="Low complexity" evidence="8">
    <location>
        <begin position="651"/>
        <end position="672"/>
    </location>
</feature>
<dbReference type="Gene3D" id="3.50.50.60">
    <property type="entry name" value="FAD/NAD(P)-binding domain"/>
    <property type="match status" value="1"/>
</dbReference>
<evidence type="ECO:0000256" key="2">
    <source>
        <dbReference type="ARBA" id="ARBA00010790"/>
    </source>
</evidence>
<dbReference type="PANTHER" id="PTHR11552:SF218">
    <property type="entry name" value="GLUCOSE-METHANOL-CHOLINE OXIDOREDUCTASE N-TERMINAL DOMAIN-CONTAINING PROTEIN"/>
    <property type="match status" value="1"/>
</dbReference>
<dbReference type="InterPro" id="IPR027424">
    <property type="entry name" value="Glucose_Oxidase_domain_2"/>
</dbReference>
<evidence type="ECO:0000256" key="4">
    <source>
        <dbReference type="ARBA" id="ARBA00022827"/>
    </source>
</evidence>
<evidence type="ECO:0000256" key="5">
    <source>
        <dbReference type="ARBA" id="ARBA00023002"/>
    </source>
</evidence>
<sequence length="701" mass="73570">MRSLALLLAAAAASLSQYAAAYQSGHRDIYHDNYGQELRRRNIVYNGQIADAYDFVIVGGGTAGLAIASRLSEDSNTTVLVLEAGDTGDAVADSINVPVNAYYAGLPGSSYDWKYTTAKQPNAGNRALPWPRGKLLGGSSAMNGLYTVRPSKIEVDAWASLNDGASDKWNWDALFNAMKESETFTPPSSQVQQTGNIEFNAASRGTSGPVHSTYPGFMVPLVGNWTSTLADIGVYVNDDAYGGNGWGAFVASSSINPSNWTRSYSRSAYIDPLPPRSNLAVLPNATVTRIIFDSSNKNNLTATGVEWAASANADRQTVKVNKEVILAGGAVGSPTVLMLSGVGPSDVLQAAGVDVQVDLPGVGQHLQDHISTQVVWTTQAETANSLHTQNLAANSGNTAAFLSFVNSATAYVNITDLLGDSAQQFQQQVASALSSSVSSLVPSTSDEVKKGYETIYNTTLNTILTSPVGQVEILFSLTNGPVDGSATVAIQAALQHPYSHGRVYITTSDPFTLPVIDPQYLSHNADLVLLREGLKLARKIGNSPPLSNALGDEVTPGSSVQSDEDWENWLANQIGTEYHPSCSCAMLPRELGGVVDPDLKVYGLGNVRVADASVFPIQFSAHLQAPVYGLAEQAAKIIRATYNGVGWPSANGTSSASASNSTTSSGAPSPTSDPQKDTSGALVAVPSIALACVGVLASLLL</sequence>
<evidence type="ECO:0000256" key="6">
    <source>
        <dbReference type="PIRSR" id="PIRSR000137-1"/>
    </source>
</evidence>
<feature type="active site" description="Proton acceptor" evidence="6">
    <location>
        <position position="622"/>
    </location>
</feature>
<feature type="chain" id="PRO_5012508414" evidence="9">
    <location>
        <begin position="22"/>
        <end position="701"/>
    </location>
</feature>
<feature type="domain" description="Glucose-methanol-choline oxidoreductase N-terminal" evidence="10">
    <location>
        <begin position="329"/>
        <end position="343"/>
    </location>
</feature>
<dbReference type="InterPro" id="IPR007867">
    <property type="entry name" value="GMC_OxRtase_C"/>
</dbReference>
<dbReference type="EMBL" id="KZ084108">
    <property type="protein sequence ID" value="OSD01865.1"/>
    <property type="molecule type" value="Genomic_DNA"/>
</dbReference>
<keyword evidence="9" id="KW-0732">Signal</keyword>
<feature type="signal peptide" evidence="9">
    <location>
        <begin position="1"/>
        <end position="21"/>
    </location>
</feature>
<protein>
    <submittedName>
        <fullName evidence="11">GMC oxidoreductase</fullName>
    </submittedName>
</protein>